<evidence type="ECO:0008006" key="3">
    <source>
        <dbReference type="Google" id="ProtNLM"/>
    </source>
</evidence>
<organism evidence="1 2">
    <name type="scientific">Rhizobium loti</name>
    <name type="common">Mesorhizobium loti</name>
    <dbReference type="NCBI Taxonomy" id="381"/>
    <lineage>
        <taxon>Bacteria</taxon>
        <taxon>Pseudomonadati</taxon>
        <taxon>Pseudomonadota</taxon>
        <taxon>Alphaproteobacteria</taxon>
        <taxon>Hyphomicrobiales</taxon>
        <taxon>Phyllobacteriaceae</taxon>
        <taxon>Mesorhizobium</taxon>
    </lineage>
</organism>
<sequence>MATYFNEYFGVDRDILDDYGAFNISIINDLPLFIDPFLLFHSSKPEYQALHTEILKYIRFLRDQVVAGRVNSDLVAAWFFFSEVRQNWLGFSLVGNGGSGLGVGFAKALRANLAELFADFGEEKITESSHVEKVCLVQSGVGRDNISDFSTNLIKHFLCEYTQAFALANIAPKKRRQVWVDKAVFNYATQSWSRRLYELPWLSRDQDFVLLTPKDILTREENWINRTDMIRDFESIPTAIPDSELRGQVFAYFESELAKHSEPDKEFSQRDRDEAAVKTLIRFPDLVDYYIRFKEENGDDAVDMSSERVLETRVVFEDYVRQLQRELANTTSFYTIAGGTYEETHQRLAYLKDVVENKGGHRIFWHDGKSIQRESDLPVLTRLVWFGSPSDVGAEANDGRGPVDYKISRGAFDKTLIEMKLAKNSALKRNLEKQLPIYQAASDAKQGIKAIIYFTLEEKIRVDAILDELKLASHKDVVLIDARADNKPSGSKA</sequence>
<evidence type="ECO:0000313" key="2">
    <source>
        <dbReference type="Proteomes" id="UP000245631"/>
    </source>
</evidence>
<evidence type="ECO:0000313" key="1">
    <source>
        <dbReference type="EMBL" id="PWJ94850.1"/>
    </source>
</evidence>
<proteinExistence type="predicted"/>
<protein>
    <recommendedName>
        <fullName evidence="3">Coiled-coil protein</fullName>
    </recommendedName>
</protein>
<gene>
    <name evidence="1" type="ORF">C8D77_1011536</name>
</gene>
<reference evidence="1 2" key="1">
    <citation type="submission" date="2018-05" db="EMBL/GenBank/DDBJ databases">
        <title>Genomic Encyclopedia of Type Strains, Phase IV (KMG-IV): sequencing the most valuable type-strain genomes for metagenomic binning, comparative biology and taxonomic classification.</title>
        <authorList>
            <person name="Goeker M."/>
        </authorList>
    </citation>
    <scope>NUCLEOTIDE SEQUENCE [LARGE SCALE GENOMIC DNA]</scope>
    <source>
        <strain evidence="1 2">DSM 2626</strain>
    </source>
</reference>
<accession>A0A8E3B825</accession>
<dbReference type="RefSeq" id="WP_109660743.1">
    <property type="nucleotide sequence ID" value="NZ_QGGH01000001.1"/>
</dbReference>
<dbReference type="Proteomes" id="UP000245631">
    <property type="component" value="Unassembled WGS sequence"/>
</dbReference>
<dbReference type="AlphaFoldDB" id="A0A8E3B825"/>
<name>A0A8E3B825_RHILI</name>
<comment type="caution">
    <text evidence="1">The sequence shown here is derived from an EMBL/GenBank/DDBJ whole genome shotgun (WGS) entry which is preliminary data.</text>
</comment>
<dbReference type="GeneID" id="61050861"/>
<dbReference type="EMBL" id="QGGH01000001">
    <property type="protein sequence ID" value="PWJ94850.1"/>
    <property type="molecule type" value="Genomic_DNA"/>
</dbReference>